<dbReference type="InterPro" id="IPR001128">
    <property type="entry name" value="Cyt_P450"/>
</dbReference>
<keyword evidence="5 13" id="KW-0349">Heme</keyword>
<feature type="binding site" description="axial binding residue" evidence="13">
    <location>
        <position position="452"/>
    </location>
    <ligand>
        <name>heme</name>
        <dbReference type="ChEBI" id="CHEBI:30413"/>
    </ligand>
    <ligandPart>
        <name>Fe</name>
        <dbReference type="ChEBI" id="CHEBI:18248"/>
    </ligandPart>
</feature>
<dbReference type="GO" id="GO:0004508">
    <property type="term" value="F:steroid 17-alpha-monooxygenase activity"/>
    <property type="evidence" value="ECO:0007669"/>
    <property type="project" value="TreeGrafter"/>
</dbReference>
<keyword evidence="10 13" id="KW-0408">Iron</keyword>
<evidence type="ECO:0008006" key="17">
    <source>
        <dbReference type="Google" id="ProtNLM"/>
    </source>
</evidence>
<dbReference type="InterPro" id="IPR036396">
    <property type="entry name" value="Cyt_P450_sf"/>
</dbReference>
<evidence type="ECO:0000256" key="12">
    <source>
        <dbReference type="ARBA" id="ARBA00023136"/>
    </source>
</evidence>
<evidence type="ECO:0000256" key="1">
    <source>
        <dbReference type="ARBA" id="ARBA00001971"/>
    </source>
</evidence>
<evidence type="ECO:0000313" key="16">
    <source>
        <dbReference type="Proteomes" id="UP000271974"/>
    </source>
</evidence>
<sequence>MKQHRAMYLDISSSLSGVVVLLLFCYVAKRAFTSTQRYSSIPKVTPRLPIIGNAQSLDLGRCHMVLAEWVKHFGPVFRIKIFMDEILVLNSYESIHDALVKKDMAFAGRPPRFRTSKSDRDKHSIVWQTYTPKLQFLRREIIQSLKIYGGGRESLEQACAPELNKMLERLQQEATAGTAFDPVDIIYDAVCNVILRLTLNSSFEHSDKVFQLIRSMNHLFNDTFGTGKGQNIESIPFLCELGFTSFSKRLDYAMKMRDRFWDQQKIQLEQNGSKESAIGKLLSLISTDNGEKYDITEQTAKEVFTNLLLAGTDTTTTALTCLLLVFLHYPEVQEKMRSEQCHSSGKQCSTGSEKGHMPYTEAVLIELLRFISHVPLAVPHYTTCDTSVMDIPVPKDMTVYVNLWAANHDSKHWPDPWTFNPSRFLDKEGNLLPPGHPIRRRVIAFGAGRRVCLGEALAKHRLFLFASALVKNFRFKPSDEDASAKCLPPVDPRTYEMGIVLHPQRFKLKVESV</sequence>
<dbReference type="PROSITE" id="PS00086">
    <property type="entry name" value="CYTOCHROME_P450"/>
    <property type="match status" value="1"/>
</dbReference>
<comment type="subcellular location">
    <subcellularLocation>
        <location evidence="3">Endoplasmic reticulum membrane</location>
        <topology evidence="3">Peripheral membrane protein</topology>
    </subcellularLocation>
    <subcellularLocation>
        <location evidence="2">Microsome membrane</location>
        <topology evidence="2">Peripheral membrane protein</topology>
    </subcellularLocation>
</comment>
<evidence type="ECO:0000256" key="13">
    <source>
        <dbReference type="PIRSR" id="PIRSR602401-1"/>
    </source>
</evidence>
<dbReference type="Pfam" id="PF00067">
    <property type="entry name" value="p450"/>
    <property type="match status" value="1"/>
</dbReference>
<keyword evidence="9 14" id="KW-0560">Oxidoreductase</keyword>
<dbReference type="OrthoDB" id="1470350at2759"/>
<evidence type="ECO:0000256" key="10">
    <source>
        <dbReference type="ARBA" id="ARBA00023004"/>
    </source>
</evidence>
<keyword evidence="11 14" id="KW-0503">Monooxygenase</keyword>
<organism evidence="15 16">
    <name type="scientific">Elysia chlorotica</name>
    <name type="common">Eastern emerald elysia</name>
    <name type="synonym">Sea slug</name>
    <dbReference type="NCBI Taxonomy" id="188477"/>
    <lineage>
        <taxon>Eukaryota</taxon>
        <taxon>Metazoa</taxon>
        <taxon>Spiralia</taxon>
        <taxon>Lophotrochozoa</taxon>
        <taxon>Mollusca</taxon>
        <taxon>Gastropoda</taxon>
        <taxon>Heterobranchia</taxon>
        <taxon>Euthyneura</taxon>
        <taxon>Panpulmonata</taxon>
        <taxon>Sacoglossa</taxon>
        <taxon>Placobranchoidea</taxon>
        <taxon>Plakobranchidae</taxon>
        <taxon>Elysia</taxon>
    </lineage>
</organism>
<evidence type="ECO:0000256" key="6">
    <source>
        <dbReference type="ARBA" id="ARBA00022723"/>
    </source>
</evidence>
<dbReference type="AlphaFoldDB" id="A0A433SLD6"/>
<dbReference type="PANTHER" id="PTHR24289">
    <property type="entry name" value="STEROID 17-ALPHA-HYDROXYLASE/17,20 LYASE"/>
    <property type="match status" value="1"/>
</dbReference>
<keyword evidence="7" id="KW-0256">Endoplasmic reticulum</keyword>
<reference evidence="15 16" key="1">
    <citation type="submission" date="2019-01" db="EMBL/GenBank/DDBJ databases">
        <title>A draft genome assembly of the solar-powered sea slug Elysia chlorotica.</title>
        <authorList>
            <person name="Cai H."/>
            <person name="Li Q."/>
            <person name="Fang X."/>
            <person name="Li J."/>
            <person name="Curtis N.E."/>
            <person name="Altenburger A."/>
            <person name="Shibata T."/>
            <person name="Feng M."/>
            <person name="Maeda T."/>
            <person name="Schwartz J.A."/>
            <person name="Shigenobu S."/>
            <person name="Lundholm N."/>
            <person name="Nishiyama T."/>
            <person name="Yang H."/>
            <person name="Hasebe M."/>
            <person name="Li S."/>
            <person name="Pierce S.K."/>
            <person name="Wang J."/>
        </authorList>
    </citation>
    <scope>NUCLEOTIDE SEQUENCE [LARGE SCALE GENOMIC DNA]</scope>
    <source>
        <strain evidence="15">EC2010</strain>
        <tissue evidence="15">Whole organism of an adult</tissue>
    </source>
</reference>
<dbReference type="Gene3D" id="1.10.630.10">
    <property type="entry name" value="Cytochrome P450"/>
    <property type="match status" value="1"/>
</dbReference>
<dbReference type="Proteomes" id="UP000271974">
    <property type="component" value="Unassembled WGS sequence"/>
</dbReference>
<comment type="cofactor">
    <cofactor evidence="1 13">
        <name>heme</name>
        <dbReference type="ChEBI" id="CHEBI:30413"/>
    </cofactor>
</comment>
<dbReference type="InterPro" id="IPR002401">
    <property type="entry name" value="Cyt_P450_E_grp-I"/>
</dbReference>
<dbReference type="FunFam" id="1.10.630.10:FF:000238">
    <property type="entry name" value="Cytochrome P450 2A6"/>
    <property type="match status" value="1"/>
</dbReference>
<dbReference type="PRINTS" id="PR00385">
    <property type="entry name" value="P450"/>
</dbReference>
<dbReference type="InterPro" id="IPR017972">
    <property type="entry name" value="Cyt_P450_CS"/>
</dbReference>
<dbReference type="EMBL" id="RQTK01001533">
    <property type="protein sequence ID" value="RUS69927.1"/>
    <property type="molecule type" value="Genomic_DNA"/>
</dbReference>
<dbReference type="GO" id="GO:0020037">
    <property type="term" value="F:heme binding"/>
    <property type="evidence" value="ECO:0007669"/>
    <property type="project" value="InterPro"/>
</dbReference>
<evidence type="ECO:0000313" key="15">
    <source>
        <dbReference type="EMBL" id="RUS69927.1"/>
    </source>
</evidence>
<proteinExistence type="inferred from homology"/>
<keyword evidence="8" id="KW-0492">Microsome</keyword>
<dbReference type="PANTHER" id="PTHR24289:SF1">
    <property type="entry name" value="STEROID 17-ALPHA-HYDROXYLASE_17,20 LYASE"/>
    <property type="match status" value="1"/>
</dbReference>
<evidence type="ECO:0000256" key="9">
    <source>
        <dbReference type="ARBA" id="ARBA00023002"/>
    </source>
</evidence>
<keyword evidence="6 13" id="KW-0479">Metal-binding</keyword>
<evidence type="ECO:0000256" key="4">
    <source>
        <dbReference type="ARBA" id="ARBA00010617"/>
    </source>
</evidence>
<protein>
    <recommendedName>
        <fullName evidence="17">Cytochrome P450</fullName>
    </recommendedName>
</protein>
<evidence type="ECO:0000256" key="7">
    <source>
        <dbReference type="ARBA" id="ARBA00022824"/>
    </source>
</evidence>
<gene>
    <name evidence="15" type="ORF">EGW08_022311</name>
</gene>
<evidence type="ECO:0000256" key="5">
    <source>
        <dbReference type="ARBA" id="ARBA00022617"/>
    </source>
</evidence>
<name>A0A433SLD6_ELYCH</name>
<evidence type="ECO:0000256" key="14">
    <source>
        <dbReference type="RuleBase" id="RU000461"/>
    </source>
</evidence>
<evidence type="ECO:0000256" key="11">
    <source>
        <dbReference type="ARBA" id="ARBA00023033"/>
    </source>
</evidence>
<comment type="caution">
    <text evidence="15">The sequence shown here is derived from an EMBL/GenBank/DDBJ whole genome shotgun (WGS) entry which is preliminary data.</text>
</comment>
<dbReference type="SUPFAM" id="SSF48264">
    <property type="entry name" value="Cytochrome P450"/>
    <property type="match status" value="1"/>
</dbReference>
<keyword evidence="12" id="KW-0472">Membrane</keyword>
<dbReference type="GO" id="GO:0042446">
    <property type="term" value="P:hormone biosynthetic process"/>
    <property type="evidence" value="ECO:0007669"/>
    <property type="project" value="TreeGrafter"/>
</dbReference>
<comment type="similarity">
    <text evidence="4 14">Belongs to the cytochrome P450 family.</text>
</comment>
<accession>A0A433SLD6</accession>
<evidence type="ECO:0000256" key="2">
    <source>
        <dbReference type="ARBA" id="ARBA00004174"/>
    </source>
</evidence>
<dbReference type="STRING" id="188477.A0A433SLD6"/>
<evidence type="ECO:0000256" key="3">
    <source>
        <dbReference type="ARBA" id="ARBA00004406"/>
    </source>
</evidence>
<dbReference type="GO" id="GO:0042448">
    <property type="term" value="P:progesterone metabolic process"/>
    <property type="evidence" value="ECO:0007669"/>
    <property type="project" value="TreeGrafter"/>
</dbReference>
<evidence type="ECO:0000256" key="8">
    <source>
        <dbReference type="ARBA" id="ARBA00022848"/>
    </source>
</evidence>
<dbReference type="GO" id="GO:0005789">
    <property type="term" value="C:endoplasmic reticulum membrane"/>
    <property type="evidence" value="ECO:0007669"/>
    <property type="project" value="UniProtKB-SubCell"/>
</dbReference>
<dbReference type="PRINTS" id="PR00463">
    <property type="entry name" value="EP450I"/>
</dbReference>
<dbReference type="GO" id="GO:0005506">
    <property type="term" value="F:iron ion binding"/>
    <property type="evidence" value="ECO:0007669"/>
    <property type="project" value="InterPro"/>
</dbReference>
<keyword evidence="16" id="KW-1185">Reference proteome</keyword>